<sequence>MGNTNWRTEPTNVEKLADDLWLGVKGQSNREIAGSPRKLFR</sequence>
<dbReference type="AlphaFoldDB" id="A0A917HVT6"/>
<comment type="caution">
    <text evidence="1">The sequence shown here is derived from an EMBL/GenBank/DDBJ whole genome shotgun (WGS) entry which is preliminary data.</text>
</comment>
<dbReference type="EMBL" id="BMHY01000035">
    <property type="protein sequence ID" value="GGG91150.1"/>
    <property type="molecule type" value="Genomic_DNA"/>
</dbReference>
<accession>A0A917HVT6</accession>
<gene>
    <name evidence="1" type="ORF">GCM10010918_57800</name>
</gene>
<evidence type="ECO:0000313" key="1">
    <source>
        <dbReference type="EMBL" id="GGG91150.1"/>
    </source>
</evidence>
<protein>
    <submittedName>
        <fullName evidence="1">Uncharacterized protein</fullName>
    </submittedName>
</protein>
<evidence type="ECO:0000313" key="2">
    <source>
        <dbReference type="Proteomes" id="UP000600247"/>
    </source>
</evidence>
<name>A0A917HVT6_9BACL</name>
<dbReference type="Proteomes" id="UP000600247">
    <property type="component" value="Unassembled WGS sequence"/>
</dbReference>
<organism evidence="1 2">
    <name type="scientific">Paenibacillus radicis</name>
    <name type="common">ex Gao et al. 2016</name>
    <dbReference type="NCBI Taxonomy" id="1737354"/>
    <lineage>
        <taxon>Bacteria</taxon>
        <taxon>Bacillati</taxon>
        <taxon>Bacillota</taxon>
        <taxon>Bacilli</taxon>
        <taxon>Bacillales</taxon>
        <taxon>Paenibacillaceae</taxon>
        <taxon>Paenibacillus</taxon>
    </lineage>
</organism>
<keyword evidence="2" id="KW-1185">Reference proteome</keyword>
<proteinExistence type="predicted"/>
<reference evidence="1 2" key="1">
    <citation type="journal article" date="2014" name="Int. J. Syst. Evol. Microbiol.">
        <title>Complete genome sequence of Corynebacterium casei LMG S-19264T (=DSM 44701T), isolated from a smear-ripened cheese.</title>
        <authorList>
            <consortium name="US DOE Joint Genome Institute (JGI-PGF)"/>
            <person name="Walter F."/>
            <person name="Albersmeier A."/>
            <person name="Kalinowski J."/>
            <person name="Ruckert C."/>
        </authorList>
    </citation>
    <scope>NUCLEOTIDE SEQUENCE [LARGE SCALE GENOMIC DNA]</scope>
    <source>
        <strain evidence="1 2">CGMCC 1.15286</strain>
    </source>
</reference>